<feature type="non-terminal residue" evidence="1">
    <location>
        <position position="1"/>
    </location>
</feature>
<organism evidence="1 2">
    <name type="scientific">Helicobacter ailurogastricus</name>
    <dbReference type="NCBI Taxonomy" id="1578720"/>
    <lineage>
        <taxon>Bacteria</taxon>
        <taxon>Pseudomonadati</taxon>
        <taxon>Campylobacterota</taxon>
        <taxon>Epsilonproteobacteria</taxon>
        <taxon>Campylobacterales</taxon>
        <taxon>Helicobacteraceae</taxon>
        <taxon>Helicobacter</taxon>
    </lineage>
</organism>
<dbReference type="AlphaFoldDB" id="A0A0K2Y910"/>
<evidence type="ECO:0000313" key="2">
    <source>
        <dbReference type="Proteomes" id="UP000043437"/>
    </source>
</evidence>
<reference evidence="2" key="1">
    <citation type="submission" date="2014-12" db="EMBL/GenBank/DDBJ databases">
        <authorList>
            <person name="Jaenicke S."/>
        </authorList>
    </citation>
    <scope>NUCLEOTIDE SEQUENCE [LARGE SCALE GENOMIC DNA]</scope>
</reference>
<dbReference type="Proteomes" id="UP000043437">
    <property type="component" value="Unassembled WGS sequence"/>
</dbReference>
<dbReference type="EMBL" id="CDMG01000004">
    <property type="protein sequence ID" value="CRI32340.1"/>
    <property type="molecule type" value="Genomic_DNA"/>
</dbReference>
<protein>
    <submittedName>
        <fullName evidence="1">Uncharacterized protein</fullName>
    </submittedName>
</protein>
<proteinExistence type="predicted"/>
<evidence type="ECO:0000313" key="1">
    <source>
        <dbReference type="EMBL" id="CRI32340.1"/>
    </source>
</evidence>
<name>A0A0K2Y910_9HELI</name>
<accession>A0A0K2Y910</accession>
<sequence length="140" mass="15390">VRSRSLLVKWGGGAIAVLLLAGCTTKIAEIKPNQPVTGEMRSVYGYACDYFTWPYGSADDLKQQALQQAQSQANNWAQAAHSEATADAIAANGYRRGVRVAKQEWELVNTVVKKEIWPWFYGLLGMKCVKVQGSARPKAD</sequence>
<gene>
    <name evidence="1" type="ORF">HAL07_08150</name>
</gene>